<dbReference type="PANTHER" id="PTHR11011">
    <property type="entry name" value="MALE STERILITY PROTEIN 2-RELATED"/>
    <property type="match status" value="1"/>
</dbReference>
<keyword evidence="1" id="KW-0560">Oxidoreductase</keyword>
<evidence type="ECO:0000313" key="3">
    <source>
        <dbReference type="EMBL" id="KAK4396743.1"/>
    </source>
</evidence>
<keyword evidence="1" id="KW-0444">Lipid biosynthesis</keyword>
<comment type="function">
    <text evidence="1">Catalyzes the reduction of fatty acyl-CoA to fatty alcohols.</text>
</comment>
<dbReference type="EMBL" id="JACGWL010000008">
    <property type="protein sequence ID" value="KAK4396743.1"/>
    <property type="molecule type" value="Genomic_DNA"/>
</dbReference>
<dbReference type="Proteomes" id="UP001289374">
    <property type="component" value="Unassembled WGS sequence"/>
</dbReference>
<evidence type="ECO:0000256" key="1">
    <source>
        <dbReference type="RuleBase" id="RU363097"/>
    </source>
</evidence>
<reference evidence="3" key="1">
    <citation type="submission" date="2020-06" db="EMBL/GenBank/DDBJ databases">
        <authorList>
            <person name="Li T."/>
            <person name="Hu X."/>
            <person name="Zhang T."/>
            <person name="Song X."/>
            <person name="Zhang H."/>
            <person name="Dai N."/>
            <person name="Sheng W."/>
            <person name="Hou X."/>
            <person name="Wei L."/>
        </authorList>
    </citation>
    <scope>NUCLEOTIDE SEQUENCE</scope>
    <source>
        <strain evidence="3">K16</strain>
        <tissue evidence="3">Leaf</tissue>
    </source>
</reference>
<dbReference type="GO" id="GO:0010345">
    <property type="term" value="P:suberin biosynthetic process"/>
    <property type="evidence" value="ECO:0007669"/>
    <property type="project" value="TreeGrafter"/>
</dbReference>
<comment type="caution">
    <text evidence="3">The sequence shown here is derived from an EMBL/GenBank/DDBJ whole genome shotgun (WGS) entry which is preliminary data.</text>
</comment>
<gene>
    <name evidence="3" type="ORF">Sango_1510900</name>
</gene>
<name>A0AAE1WNE7_9LAMI</name>
<protein>
    <recommendedName>
        <fullName evidence="1">Fatty acyl-CoA reductase</fullName>
        <ecNumber evidence="1">1.2.1.84</ecNumber>
    </recommendedName>
</protein>
<comment type="catalytic activity">
    <reaction evidence="1">
        <text>a long-chain fatty acyl-CoA + 2 NADPH + 2 H(+) = a long-chain primary fatty alcohol + 2 NADP(+) + CoA</text>
        <dbReference type="Rhea" id="RHEA:52716"/>
        <dbReference type="ChEBI" id="CHEBI:15378"/>
        <dbReference type="ChEBI" id="CHEBI:57287"/>
        <dbReference type="ChEBI" id="CHEBI:57783"/>
        <dbReference type="ChEBI" id="CHEBI:58349"/>
        <dbReference type="ChEBI" id="CHEBI:77396"/>
        <dbReference type="ChEBI" id="CHEBI:83139"/>
        <dbReference type="EC" id="1.2.1.84"/>
    </reaction>
</comment>
<dbReference type="SUPFAM" id="SSF51735">
    <property type="entry name" value="NAD(P)-binding Rossmann-fold domains"/>
    <property type="match status" value="1"/>
</dbReference>
<evidence type="ECO:0000259" key="2">
    <source>
        <dbReference type="Pfam" id="PF07993"/>
    </source>
</evidence>
<reference evidence="3" key="2">
    <citation type="journal article" date="2024" name="Plant">
        <title>Genomic evolution and insights into agronomic trait innovations of Sesamum species.</title>
        <authorList>
            <person name="Miao H."/>
            <person name="Wang L."/>
            <person name="Qu L."/>
            <person name="Liu H."/>
            <person name="Sun Y."/>
            <person name="Le M."/>
            <person name="Wang Q."/>
            <person name="Wei S."/>
            <person name="Zheng Y."/>
            <person name="Lin W."/>
            <person name="Duan Y."/>
            <person name="Cao H."/>
            <person name="Xiong S."/>
            <person name="Wang X."/>
            <person name="Wei L."/>
            <person name="Li C."/>
            <person name="Ma Q."/>
            <person name="Ju M."/>
            <person name="Zhao R."/>
            <person name="Li G."/>
            <person name="Mu C."/>
            <person name="Tian Q."/>
            <person name="Mei H."/>
            <person name="Zhang T."/>
            <person name="Gao T."/>
            <person name="Zhang H."/>
        </authorList>
    </citation>
    <scope>NUCLEOTIDE SEQUENCE</scope>
    <source>
        <strain evidence="3">K16</strain>
    </source>
</reference>
<dbReference type="GO" id="GO:0102965">
    <property type="term" value="F:alcohol-forming long-chain fatty acyl-CoA reductase activity"/>
    <property type="evidence" value="ECO:0007669"/>
    <property type="project" value="UniProtKB-EC"/>
</dbReference>
<dbReference type="PANTHER" id="PTHR11011:SF105">
    <property type="entry name" value="FATTY ACYL-COA REDUCTASE"/>
    <property type="match status" value="1"/>
</dbReference>
<keyword evidence="4" id="KW-1185">Reference proteome</keyword>
<dbReference type="Gene3D" id="3.40.50.720">
    <property type="entry name" value="NAD(P)-binding Rossmann-like Domain"/>
    <property type="match status" value="1"/>
</dbReference>
<dbReference type="AlphaFoldDB" id="A0AAE1WNE7"/>
<accession>A0AAE1WNE7</accession>
<dbReference type="EC" id="1.2.1.84" evidence="1"/>
<evidence type="ECO:0000313" key="4">
    <source>
        <dbReference type="Proteomes" id="UP001289374"/>
    </source>
</evidence>
<comment type="similarity">
    <text evidence="1">Belongs to the fatty acyl-CoA reductase family.</text>
</comment>
<dbReference type="InterPro" id="IPR013120">
    <property type="entry name" value="FAR_NAD-bd"/>
</dbReference>
<dbReference type="InterPro" id="IPR026055">
    <property type="entry name" value="FAR"/>
</dbReference>
<dbReference type="InterPro" id="IPR036291">
    <property type="entry name" value="NAD(P)-bd_dom_sf"/>
</dbReference>
<keyword evidence="1" id="KW-0521">NADP</keyword>
<keyword evidence="1" id="KW-0443">Lipid metabolism</keyword>
<dbReference type="GO" id="GO:0035336">
    <property type="term" value="P:long-chain fatty-acyl-CoA metabolic process"/>
    <property type="evidence" value="ECO:0007669"/>
    <property type="project" value="TreeGrafter"/>
</dbReference>
<feature type="domain" description="Thioester reductase (TE)" evidence="2">
    <location>
        <begin position="4"/>
        <end position="101"/>
    </location>
</feature>
<dbReference type="Pfam" id="PF07993">
    <property type="entry name" value="NAD_binding_4"/>
    <property type="match status" value="1"/>
</dbReference>
<proteinExistence type="inferred from homology"/>
<sequence>MDAKLSEKMFQEIDIIVNSAATTKFDERYDVAFGINALGASHVRNFASKCSKLDTLLHVSTAFVHDTTRKGLIAEKPFRMGQTADGSKISYLDTNMEKKIIEEKLKALQMQKATEIETTRAMKDLALKG</sequence>
<organism evidence="3 4">
    <name type="scientific">Sesamum angolense</name>
    <dbReference type="NCBI Taxonomy" id="2727404"/>
    <lineage>
        <taxon>Eukaryota</taxon>
        <taxon>Viridiplantae</taxon>
        <taxon>Streptophyta</taxon>
        <taxon>Embryophyta</taxon>
        <taxon>Tracheophyta</taxon>
        <taxon>Spermatophyta</taxon>
        <taxon>Magnoliopsida</taxon>
        <taxon>eudicotyledons</taxon>
        <taxon>Gunneridae</taxon>
        <taxon>Pentapetalae</taxon>
        <taxon>asterids</taxon>
        <taxon>lamiids</taxon>
        <taxon>Lamiales</taxon>
        <taxon>Pedaliaceae</taxon>
        <taxon>Sesamum</taxon>
    </lineage>
</organism>
<dbReference type="GO" id="GO:0080019">
    <property type="term" value="F:alcohol-forming very long-chain fatty acyl-CoA reductase activity"/>
    <property type="evidence" value="ECO:0007669"/>
    <property type="project" value="InterPro"/>
</dbReference>